<keyword evidence="2" id="KW-1185">Reference proteome</keyword>
<reference evidence="1 2" key="1">
    <citation type="submission" date="2011-02" db="EMBL/GenBank/DDBJ databases">
        <authorList>
            <person name="Muzny D."/>
            <person name="Qin X."/>
            <person name="Deng J."/>
            <person name="Jiang H."/>
            <person name="Liu Y."/>
            <person name="Qu J."/>
            <person name="Song X.-Z."/>
            <person name="Zhang L."/>
            <person name="Thornton R."/>
            <person name="Coyle M."/>
            <person name="Francisco L."/>
            <person name="Jackson L."/>
            <person name="Javaid M."/>
            <person name="Korchina V."/>
            <person name="Kovar C."/>
            <person name="Mata R."/>
            <person name="Mathew T."/>
            <person name="Ngo R."/>
            <person name="Nguyen L."/>
            <person name="Nguyen N."/>
            <person name="Okwuonu G."/>
            <person name="Ongeri F."/>
            <person name="Pham C."/>
            <person name="Simmons D."/>
            <person name="Wilczek-Boney K."/>
            <person name="Hale W."/>
            <person name="Jakkamsetti A."/>
            <person name="Pham P."/>
            <person name="Ruth R."/>
            <person name="San Lucas F."/>
            <person name="Warren J."/>
            <person name="Zhang J."/>
            <person name="Zhao Z."/>
            <person name="Zhou C."/>
            <person name="Zhu D."/>
            <person name="Lee S."/>
            <person name="Bess C."/>
            <person name="Blankenburg K."/>
            <person name="Forbes L."/>
            <person name="Fu Q."/>
            <person name="Gubbala S."/>
            <person name="Hirani K."/>
            <person name="Jayaseelan J.C."/>
            <person name="Lara F."/>
            <person name="Munidasa M."/>
            <person name="Palculict T."/>
            <person name="Patil S."/>
            <person name="Pu L.-L."/>
            <person name="Saada N."/>
            <person name="Tang L."/>
            <person name="Weissenberger G."/>
            <person name="Zhu Y."/>
            <person name="Hemphill L."/>
            <person name="Shang Y."/>
            <person name="Youmans B."/>
            <person name="Ayvaz T."/>
            <person name="Ross M."/>
            <person name="Santibanez J."/>
            <person name="Aqrawi P."/>
            <person name="Gross S."/>
            <person name="Joshi V."/>
            <person name="Fowler G."/>
            <person name="Nazareth L."/>
            <person name="Reid J."/>
            <person name="Worley K."/>
            <person name="Petrosino J."/>
            <person name="Highlander S."/>
            <person name="Gibbs R."/>
        </authorList>
    </citation>
    <scope>NUCLEOTIDE SEQUENCE [LARGE SCALE GENOMIC DNA]</scope>
    <source>
        <strain evidence="1 2">ATCC BAA-1200</strain>
    </source>
</reference>
<gene>
    <name evidence="1" type="ORF">HMPREF9123_2796</name>
</gene>
<organism evidence="1 2">
    <name type="scientific">Neisseria bacilliformis ATCC BAA-1200</name>
    <dbReference type="NCBI Taxonomy" id="888742"/>
    <lineage>
        <taxon>Bacteria</taxon>
        <taxon>Pseudomonadati</taxon>
        <taxon>Pseudomonadota</taxon>
        <taxon>Betaproteobacteria</taxon>
        <taxon>Neisseriales</taxon>
        <taxon>Neisseriaceae</taxon>
        <taxon>Neisseria</taxon>
    </lineage>
</organism>
<name>F2BGD9_9NEIS</name>
<protein>
    <submittedName>
        <fullName evidence="1">Uncharacterized protein</fullName>
    </submittedName>
</protein>
<dbReference type="Proteomes" id="UP000004105">
    <property type="component" value="Unassembled WGS sequence"/>
</dbReference>
<dbReference type="AlphaFoldDB" id="F2BGD9"/>
<proteinExistence type="predicted"/>
<sequence length="80" mass="9285">MGFWSMLGSLLKDFAAMAEENNNRREATRMRYEEKDSSDLVNIVKSDGWFSPSDEEKAIAVKILKARRQKAQESREENDE</sequence>
<dbReference type="EMBL" id="AFAY01000054">
    <property type="protein sequence ID" value="EGF06836.1"/>
    <property type="molecule type" value="Genomic_DNA"/>
</dbReference>
<evidence type="ECO:0000313" key="2">
    <source>
        <dbReference type="Proteomes" id="UP000004105"/>
    </source>
</evidence>
<dbReference type="HOGENOM" id="CLU_179849_0_0_4"/>
<dbReference type="RefSeq" id="WP_007343801.1">
    <property type="nucleotide sequence ID" value="NZ_GL878494.1"/>
</dbReference>
<evidence type="ECO:0000313" key="1">
    <source>
        <dbReference type="EMBL" id="EGF06836.1"/>
    </source>
</evidence>
<comment type="caution">
    <text evidence="1">The sequence shown here is derived from an EMBL/GenBank/DDBJ whole genome shotgun (WGS) entry which is preliminary data.</text>
</comment>
<accession>F2BGD9</accession>